<evidence type="ECO:0000313" key="2">
    <source>
        <dbReference type="Proteomes" id="UP001140949"/>
    </source>
</evidence>
<gene>
    <name evidence="1" type="ORF">M6B38_256015</name>
</gene>
<keyword evidence="1" id="KW-0648">Protein biosynthesis</keyword>
<dbReference type="GO" id="GO:0003743">
    <property type="term" value="F:translation initiation factor activity"/>
    <property type="evidence" value="ECO:0007669"/>
    <property type="project" value="UniProtKB-KW"/>
</dbReference>
<comment type="caution">
    <text evidence="1">The sequence shown here is derived from an EMBL/GenBank/DDBJ whole genome shotgun (WGS) entry which is preliminary data.</text>
</comment>
<dbReference type="AlphaFoldDB" id="A0AAX6IH19"/>
<dbReference type="EMBL" id="JANAVB010001800">
    <property type="protein sequence ID" value="KAJ6852502.1"/>
    <property type="molecule type" value="Genomic_DNA"/>
</dbReference>
<name>A0AAX6IH19_IRIPA</name>
<accession>A0AAX6IH19</accession>
<evidence type="ECO:0000313" key="1">
    <source>
        <dbReference type="EMBL" id="KAJ6852502.1"/>
    </source>
</evidence>
<organism evidence="1 2">
    <name type="scientific">Iris pallida</name>
    <name type="common">Sweet iris</name>
    <dbReference type="NCBI Taxonomy" id="29817"/>
    <lineage>
        <taxon>Eukaryota</taxon>
        <taxon>Viridiplantae</taxon>
        <taxon>Streptophyta</taxon>
        <taxon>Embryophyta</taxon>
        <taxon>Tracheophyta</taxon>
        <taxon>Spermatophyta</taxon>
        <taxon>Magnoliopsida</taxon>
        <taxon>Liliopsida</taxon>
        <taxon>Asparagales</taxon>
        <taxon>Iridaceae</taxon>
        <taxon>Iridoideae</taxon>
        <taxon>Irideae</taxon>
        <taxon>Iris</taxon>
    </lineage>
</organism>
<protein>
    <submittedName>
        <fullName evidence="1">Eukaryotic translation initiation factor NCBP</fullName>
    </submittedName>
</protein>
<sequence length="52" mass="5656">METTVSRELEIKASSPLIPPPSPFILAGAGLHPLKKKLGFCIFVIFGELTIF</sequence>
<reference evidence="1" key="2">
    <citation type="submission" date="2023-04" db="EMBL/GenBank/DDBJ databases">
        <authorList>
            <person name="Bruccoleri R.E."/>
            <person name="Oakeley E.J."/>
            <person name="Faust A.-M."/>
            <person name="Dessus-Babus S."/>
            <person name="Altorfer M."/>
            <person name="Burckhardt D."/>
            <person name="Oertli M."/>
            <person name="Naumann U."/>
            <person name="Petersen F."/>
            <person name="Wong J."/>
        </authorList>
    </citation>
    <scope>NUCLEOTIDE SEQUENCE</scope>
    <source>
        <strain evidence="1">GSM-AAB239-AS_SAM_17_03QT</strain>
        <tissue evidence="1">Leaf</tissue>
    </source>
</reference>
<proteinExistence type="predicted"/>
<dbReference type="Proteomes" id="UP001140949">
    <property type="component" value="Unassembled WGS sequence"/>
</dbReference>
<keyword evidence="1" id="KW-0396">Initiation factor</keyword>
<reference evidence="1" key="1">
    <citation type="journal article" date="2023" name="GigaByte">
        <title>Genome assembly of the bearded iris, Iris pallida Lam.</title>
        <authorList>
            <person name="Bruccoleri R.E."/>
            <person name="Oakeley E.J."/>
            <person name="Faust A.M.E."/>
            <person name="Altorfer M."/>
            <person name="Dessus-Babus S."/>
            <person name="Burckhardt D."/>
            <person name="Oertli M."/>
            <person name="Naumann U."/>
            <person name="Petersen F."/>
            <person name="Wong J."/>
        </authorList>
    </citation>
    <scope>NUCLEOTIDE SEQUENCE</scope>
    <source>
        <strain evidence="1">GSM-AAB239-AS_SAM_17_03QT</strain>
    </source>
</reference>
<keyword evidence="2" id="KW-1185">Reference proteome</keyword>